<keyword evidence="1" id="KW-1133">Transmembrane helix</keyword>
<accession>A0ABD5RM14</accession>
<feature type="transmembrane region" description="Helical" evidence="1">
    <location>
        <begin position="12"/>
        <end position="28"/>
    </location>
</feature>
<dbReference type="Proteomes" id="UP001596099">
    <property type="component" value="Unassembled WGS sequence"/>
</dbReference>
<dbReference type="AlphaFoldDB" id="A0ABD5RM14"/>
<evidence type="ECO:0000313" key="2">
    <source>
        <dbReference type="EMBL" id="MFC5971681.1"/>
    </source>
</evidence>
<dbReference type="EMBL" id="JBHSQH010000001">
    <property type="protein sequence ID" value="MFC5971681.1"/>
    <property type="molecule type" value="Genomic_DNA"/>
</dbReference>
<comment type="caution">
    <text evidence="2">The sequence shown here is derived from an EMBL/GenBank/DDBJ whole genome shotgun (WGS) entry which is preliminary data.</text>
</comment>
<keyword evidence="3" id="KW-1185">Reference proteome</keyword>
<feature type="transmembrane region" description="Helical" evidence="1">
    <location>
        <begin position="34"/>
        <end position="55"/>
    </location>
</feature>
<organism evidence="2 3">
    <name type="scientific">Halomarina salina</name>
    <dbReference type="NCBI Taxonomy" id="1872699"/>
    <lineage>
        <taxon>Archaea</taxon>
        <taxon>Methanobacteriati</taxon>
        <taxon>Methanobacteriota</taxon>
        <taxon>Stenosarchaea group</taxon>
        <taxon>Halobacteria</taxon>
        <taxon>Halobacteriales</taxon>
        <taxon>Natronomonadaceae</taxon>
        <taxon>Halomarina</taxon>
    </lineage>
</organism>
<protein>
    <submittedName>
        <fullName evidence="2">Uncharacterized protein</fullName>
    </submittedName>
</protein>
<reference evidence="2 3" key="1">
    <citation type="journal article" date="2019" name="Int. J. Syst. Evol. Microbiol.">
        <title>The Global Catalogue of Microorganisms (GCM) 10K type strain sequencing project: providing services to taxonomists for standard genome sequencing and annotation.</title>
        <authorList>
            <consortium name="The Broad Institute Genomics Platform"/>
            <consortium name="The Broad Institute Genome Sequencing Center for Infectious Disease"/>
            <person name="Wu L."/>
            <person name="Ma J."/>
        </authorList>
    </citation>
    <scope>NUCLEOTIDE SEQUENCE [LARGE SCALE GENOMIC DNA]</scope>
    <source>
        <strain evidence="2 3">CGMCC 1.12543</strain>
    </source>
</reference>
<evidence type="ECO:0000313" key="3">
    <source>
        <dbReference type="Proteomes" id="UP001596099"/>
    </source>
</evidence>
<dbReference type="RefSeq" id="WP_247414570.1">
    <property type="nucleotide sequence ID" value="NZ_JALLGW010000001.1"/>
</dbReference>
<gene>
    <name evidence="2" type="ORF">ACFPYI_10090</name>
</gene>
<keyword evidence="1" id="KW-0472">Membrane</keyword>
<sequence>MRRGLLPGFTDRQGWWLLGAGVAALVAARVPSGLLALAFFLVGMVLLSLAAATFLRVENEERSESDV</sequence>
<keyword evidence="1" id="KW-0812">Transmembrane</keyword>
<proteinExistence type="predicted"/>
<name>A0ABD5RM14_9EURY</name>
<evidence type="ECO:0000256" key="1">
    <source>
        <dbReference type="SAM" id="Phobius"/>
    </source>
</evidence>